<dbReference type="InterPro" id="IPR002068">
    <property type="entry name" value="A-crystallin/Hsp20_dom"/>
</dbReference>
<organism evidence="4 5">
    <name type="scientific">Candidatus Daviesbacteria bacterium GW2011_GWA2_40_9</name>
    <dbReference type="NCBI Taxonomy" id="1618424"/>
    <lineage>
        <taxon>Bacteria</taxon>
        <taxon>Candidatus Daviesiibacteriota</taxon>
    </lineage>
</organism>
<dbReference type="CDD" id="cd06464">
    <property type="entry name" value="ACD_sHsps-like"/>
    <property type="match status" value="1"/>
</dbReference>
<dbReference type="Gene3D" id="2.60.40.790">
    <property type="match status" value="1"/>
</dbReference>
<comment type="caution">
    <text evidence="4">The sequence shown here is derived from an EMBL/GenBank/DDBJ whole genome shotgun (WGS) entry which is preliminary data.</text>
</comment>
<feature type="domain" description="SHSP" evidence="3">
    <location>
        <begin position="32"/>
        <end position="146"/>
    </location>
</feature>
<sequence length="147" mass="17040">MASLIPRDFLSFPRLRLPLLWDELREDLEEMRVGMMVVPRGMSIYEDDKNVFVEATVAGVDPKDVEVTFDKDNRTLWIRAEVKKEEGEEKRKYYHRQVRTYSYQVMLPSSVDTSKDPDVSYRNGLLVAKFAKSPAMQPKKIPVKIAG</sequence>
<dbReference type="AlphaFoldDB" id="A0A0G0X6G5"/>
<gene>
    <name evidence="4" type="ORF">UU29_C0007G0087</name>
</gene>
<accession>A0A0G0X6G5</accession>
<name>A0A0G0X6G5_9BACT</name>
<evidence type="ECO:0000313" key="4">
    <source>
        <dbReference type="EMBL" id="KKR83217.1"/>
    </source>
</evidence>
<comment type="similarity">
    <text evidence="1 2">Belongs to the small heat shock protein (HSP20) family.</text>
</comment>
<dbReference type="PROSITE" id="PS01031">
    <property type="entry name" value="SHSP"/>
    <property type="match status" value="1"/>
</dbReference>
<evidence type="ECO:0000256" key="2">
    <source>
        <dbReference type="RuleBase" id="RU003616"/>
    </source>
</evidence>
<dbReference type="SUPFAM" id="SSF49764">
    <property type="entry name" value="HSP20-like chaperones"/>
    <property type="match status" value="1"/>
</dbReference>
<dbReference type="InterPro" id="IPR008978">
    <property type="entry name" value="HSP20-like_chaperone"/>
</dbReference>
<dbReference type="Pfam" id="PF00011">
    <property type="entry name" value="HSP20"/>
    <property type="match status" value="1"/>
</dbReference>
<dbReference type="Proteomes" id="UP000034601">
    <property type="component" value="Unassembled WGS sequence"/>
</dbReference>
<evidence type="ECO:0000256" key="1">
    <source>
        <dbReference type="PROSITE-ProRule" id="PRU00285"/>
    </source>
</evidence>
<protein>
    <recommendedName>
        <fullName evidence="3">SHSP domain-containing protein</fullName>
    </recommendedName>
</protein>
<evidence type="ECO:0000259" key="3">
    <source>
        <dbReference type="PROSITE" id="PS01031"/>
    </source>
</evidence>
<reference evidence="4 5" key="1">
    <citation type="journal article" date="2015" name="Nature">
        <title>rRNA introns, odd ribosomes, and small enigmatic genomes across a large radiation of phyla.</title>
        <authorList>
            <person name="Brown C.T."/>
            <person name="Hug L.A."/>
            <person name="Thomas B.C."/>
            <person name="Sharon I."/>
            <person name="Castelle C.J."/>
            <person name="Singh A."/>
            <person name="Wilkins M.J."/>
            <person name="Williams K.H."/>
            <person name="Banfield J.F."/>
        </authorList>
    </citation>
    <scope>NUCLEOTIDE SEQUENCE [LARGE SCALE GENOMIC DNA]</scope>
</reference>
<dbReference type="EMBL" id="LCAB01000007">
    <property type="protein sequence ID" value="KKR83217.1"/>
    <property type="molecule type" value="Genomic_DNA"/>
</dbReference>
<evidence type="ECO:0000313" key="5">
    <source>
        <dbReference type="Proteomes" id="UP000034601"/>
    </source>
</evidence>
<proteinExistence type="inferred from homology"/>